<gene>
    <name evidence="1" type="ORF">LSTR_LSTR000469</name>
</gene>
<sequence>MQPTKPPDSSEKSSIVIANMDCDEEELSPAQVTYYSRAENDYQTLWTSLQKKLKMKGLSDIPEPLHLTQFPKNLQLQQGRCNLQLQQGRRKYRNLQ</sequence>
<keyword evidence="2" id="KW-1185">Reference proteome</keyword>
<evidence type="ECO:0000313" key="2">
    <source>
        <dbReference type="Proteomes" id="UP000291343"/>
    </source>
</evidence>
<reference evidence="1 2" key="1">
    <citation type="journal article" date="2017" name="Gigascience">
        <title>Genome sequence of the small brown planthopper, Laodelphax striatellus.</title>
        <authorList>
            <person name="Zhu J."/>
            <person name="Jiang F."/>
            <person name="Wang X."/>
            <person name="Yang P."/>
            <person name="Bao Y."/>
            <person name="Zhao W."/>
            <person name="Wang W."/>
            <person name="Lu H."/>
            <person name="Wang Q."/>
            <person name="Cui N."/>
            <person name="Li J."/>
            <person name="Chen X."/>
            <person name="Luo L."/>
            <person name="Yu J."/>
            <person name="Kang L."/>
            <person name="Cui F."/>
        </authorList>
    </citation>
    <scope>NUCLEOTIDE SEQUENCE [LARGE SCALE GENOMIC DNA]</scope>
    <source>
        <strain evidence="1">Lst14</strain>
    </source>
</reference>
<evidence type="ECO:0000313" key="1">
    <source>
        <dbReference type="EMBL" id="RZF39821.1"/>
    </source>
</evidence>
<dbReference type="EMBL" id="QKKF02019547">
    <property type="protein sequence ID" value="RZF39821.1"/>
    <property type="molecule type" value="Genomic_DNA"/>
</dbReference>
<comment type="caution">
    <text evidence="1">The sequence shown here is derived from an EMBL/GenBank/DDBJ whole genome shotgun (WGS) entry which is preliminary data.</text>
</comment>
<proteinExistence type="predicted"/>
<dbReference type="InParanoid" id="A0A482X3I9"/>
<dbReference type="AlphaFoldDB" id="A0A482X3I9"/>
<organism evidence="1 2">
    <name type="scientific">Laodelphax striatellus</name>
    <name type="common">Small brown planthopper</name>
    <name type="synonym">Delphax striatella</name>
    <dbReference type="NCBI Taxonomy" id="195883"/>
    <lineage>
        <taxon>Eukaryota</taxon>
        <taxon>Metazoa</taxon>
        <taxon>Ecdysozoa</taxon>
        <taxon>Arthropoda</taxon>
        <taxon>Hexapoda</taxon>
        <taxon>Insecta</taxon>
        <taxon>Pterygota</taxon>
        <taxon>Neoptera</taxon>
        <taxon>Paraneoptera</taxon>
        <taxon>Hemiptera</taxon>
        <taxon>Auchenorrhyncha</taxon>
        <taxon>Fulgoroidea</taxon>
        <taxon>Delphacidae</taxon>
        <taxon>Criomorphinae</taxon>
        <taxon>Laodelphax</taxon>
    </lineage>
</organism>
<accession>A0A482X3I9</accession>
<protein>
    <submittedName>
        <fullName evidence="1">Uncharacterized protein</fullName>
    </submittedName>
</protein>
<dbReference type="Proteomes" id="UP000291343">
    <property type="component" value="Unassembled WGS sequence"/>
</dbReference>
<name>A0A482X3I9_LAOST</name>